<organism evidence="4 5">
    <name type="scientific">Hyphococcus lacteus</name>
    <dbReference type="NCBI Taxonomy" id="3143536"/>
    <lineage>
        <taxon>Bacteria</taxon>
        <taxon>Pseudomonadati</taxon>
        <taxon>Pseudomonadota</taxon>
        <taxon>Alphaproteobacteria</taxon>
        <taxon>Parvularculales</taxon>
        <taxon>Parvularculaceae</taxon>
        <taxon>Hyphococcus</taxon>
    </lineage>
</organism>
<dbReference type="EMBL" id="JBEHZE010000002">
    <property type="protein sequence ID" value="MEX6634679.1"/>
    <property type="molecule type" value="Genomic_DNA"/>
</dbReference>
<evidence type="ECO:0000256" key="2">
    <source>
        <dbReference type="ARBA" id="ARBA00013346"/>
    </source>
</evidence>
<gene>
    <name evidence="4" type="ORF">ABFZ84_14095</name>
</gene>
<dbReference type="PANTHER" id="PTHR11579:SF18">
    <property type="entry name" value="PROTEIN-L-ISOASPARTATE O-METHYLTRANSFERASE"/>
    <property type="match status" value="1"/>
</dbReference>
<dbReference type="InterPro" id="IPR029063">
    <property type="entry name" value="SAM-dependent_MTases_sf"/>
</dbReference>
<dbReference type="Gene3D" id="3.40.50.150">
    <property type="entry name" value="Vaccinia Virus protein VP39"/>
    <property type="match status" value="1"/>
</dbReference>
<name>A0ABV3Z9I0_9PROT</name>
<comment type="similarity">
    <text evidence="1">Belongs to the methyltransferase superfamily. L-isoaspartyl/D-aspartyl protein methyltransferase family.</text>
</comment>
<dbReference type="CDD" id="cd02440">
    <property type="entry name" value="AdoMet_MTases"/>
    <property type="match status" value="1"/>
</dbReference>
<evidence type="ECO:0000256" key="3">
    <source>
        <dbReference type="ARBA" id="ARBA00030757"/>
    </source>
</evidence>
<proteinExistence type="inferred from homology"/>
<dbReference type="SUPFAM" id="SSF53335">
    <property type="entry name" value="S-adenosyl-L-methionine-dependent methyltransferases"/>
    <property type="match status" value="1"/>
</dbReference>
<evidence type="ECO:0000313" key="4">
    <source>
        <dbReference type="EMBL" id="MEX6634679.1"/>
    </source>
</evidence>
<evidence type="ECO:0000313" key="5">
    <source>
        <dbReference type="Proteomes" id="UP001560685"/>
    </source>
</evidence>
<dbReference type="InterPro" id="IPR000682">
    <property type="entry name" value="PCMT"/>
</dbReference>
<reference evidence="4 5" key="1">
    <citation type="submission" date="2024-05" db="EMBL/GenBank/DDBJ databases">
        <title>Three bacterial strains, DH-69, EH-24, and ECK-19 isolated from coastal sediments.</title>
        <authorList>
            <person name="Ye Y.-Q."/>
            <person name="Du Z.-J."/>
        </authorList>
    </citation>
    <scope>NUCLEOTIDE SEQUENCE [LARGE SCALE GENOMIC DNA]</scope>
    <source>
        <strain evidence="4 5">ECK-19</strain>
    </source>
</reference>
<keyword evidence="5" id="KW-1185">Reference proteome</keyword>
<dbReference type="Pfam" id="PF01135">
    <property type="entry name" value="PCMT"/>
    <property type="match status" value="1"/>
</dbReference>
<comment type="caution">
    <text evidence="4">The sequence shown here is derived from an EMBL/GenBank/DDBJ whole genome shotgun (WGS) entry which is preliminary data.</text>
</comment>
<protein>
    <recommendedName>
        <fullName evidence="2">Protein-L-isoaspartate O-methyltransferase</fullName>
    </recommendedName>
    <alternativeName>
        <fullName evidence="3">Protein L-isoaspartyl methyltransferase</fullName>
    </alternativeName>
</protein>
<sequence>MNFNEARRRMVDSQVRTNDVTDIRLQTAMETIPREIFLPVALRDQAYVEREIAYAPGRTLLTARDFSKLAAIAEPKAGDLVLNAVAGSGYSTAILAQLVDMVVAVESDEELSATAQENINALDLSNAAVLAGPCDAGAAEQGPFDLIFVGGAIEKRPDALLSQLKDGGRLVTILRKAGVSRGVIYRRNGEAFACTEKFEAATQAILPGFEAAKSFVF</sequence>
<evidence type="ECO:0000256" key="1">
    <source>
        <dbReference type="ARBA" id="ARBA00005369"/>
    </source>
</evidence>
<dbReference type="Proteomes" id="UP001560685">
    <property type="component" value="Unassembled WGS sequence"/>
</dbReference>
<dbReference type="PANTHER" id="PTHR11579">
    <property type="entry name" value="PROTEIN-L-ISOASPARTATE O-METHYLTRANSFERASE"/>
    <property type="match status" value="1"/>
</dbReference>
<accession>A0ABV3Z9I0</accession>
<dbReference type="RefSeq" id="WP_369314720.1">
    <property type="nucleotide sequence ID" value="NZ_JBEHZE010000002.1"/>
</dbReference>